<reference evidence="1" key="1">
    <citation type="submission" date="2023-07" db="EMBL/GenBank/DDBJ databases">
        <title>A chromosome-level genome assembly of Lolium multiflorum.</title>
        <authorList>
            <person name="Chen Y."/>
            <person name="Copetti D."/>
            <person name="Kolliker R."/>
            <person name="Studer B."/>
        </authorList>
    </citation>
    <scope>NUCLEOTIDE SEQUENCE</scope>
    <source>
        <strain evidence="1">02402/16</strain>
        <tissue evidence="1">Leaf</tissue>
    </source>
</reference>
<comment type="caution">
    <text evidence="1">The sequence shown here is derived from an EMBL/GenBank/DDBJ whole genome shotgun (WGS) entry which is preliminary data.</text>
</comment>
<proteinExistence type="predicted"/>
<evidence type="ECO:0000313" key="1">
    <source>
        <dbReference type="EMBL" id="KAK1610483.1"/>
    </source>
</evidence>
<name>A0AAD8R0H8_LOLMU</name>
<accession>A0AAD8R0H8</accession>
<evidence type="ECO:0000313" key="2">
    <source>
        <dbReference type="Proteomes" id="UP001231189"/>
    </source>
</evidence>
<dbReference type="Proteomes" id="UP001231189">
    <property type="component" value="Unassembled WGS sequence"/>
</dbReference>
<organism evidence="1 2">
    <name type="scientific">Lolium multiflorum</name>
    <name type="common">Italian ryegrass</name>
    <name type="synonym">Lolium perenne subsp. multiflorum</name>
    <dbReference type="NCBI Taxonomy" id="4521"/>
    <lineage>
        <taxon>Eukaryota</taxon>
        <taxon>Viridiplantae</taxon>
        <taxon>Streptophyta</taxon>
        <taxon>Embryophyta</taxon>
        <taxon>Tracheophyta</taxon>
        <taxon>Spermatophyta</taxon>
        <taxon>Magnoliopsida</taxon>
        <taxon>Liliopsida</taxon>
        <taxon>Poales</taxon>
        <taxon>Poaceae</taxon>
        <taxon>BOP clade</taxon>
        <taxon>Pooideae</taxon>
        <taxon>Poodae</taxon>
        <taxon>Poeae</taxon>
        <taxon>Poeae Chloroplast Group 2 (Poeae type)</taxon>
        <taxon>Loliodinae</taxon>
        <taxon>Loliinae</taxon>
        <taxon>Lolium</taxon>
    </lineage>
</organism>
<gene>
    <name evidence="1" type="ORF">QYE76_034156</name>
</gene>
<keyword evidence="2" id="KW-1185">Reference proteome</keyword>
<dbReference type="AlphaFoldDB" id="A0AAD8R0H8"/>
<dbReference type="EMBL" id="JAUUTY010000007">
    <property type="protein sequence ID" value="KAK1610483.1"/>
    <property type="molecule type" value="Genomic_DNA"/>
</dbReference>
<sequence length="229" mass="25771">MGHCKLGRNIGFTSNVSHELLRKLNLSEAEREGVVLGKADQGNLPEVKWMAVAKLLTIKGFSEVSLDKTMRAAWNTTRKVTFRPIGKNLFVIQPSALGIGMASWMKVHHIPHLYRTEEILKQLAAKVSMQQMNYSLASGCWLLRSHGIRVPRVFVKGMVRRGMVIVGGEALQRIMVAVLLDVAVDVQVAVVEGQVDVRLCGERRRARMQIMARERDRRARLVWGMMVMA</sequence>
<protein>
    <submittedName>
        <fullName evidence="1">Uncharacterized protein</fullName>
    </submittedName>
</protein>